<feature type="region of interest" description="Disordered" evidence="1">
    <location>
        <begin position="637"/>
        <end position="673"/>
    </location>
</feature>
<feature type="compositionally biased region" description="Basic residues" evidence="1">
    <location>
        <begin position="323"/>
        <end position="332"/>
    </location>
</feature>
<evidence type="ECO:0000256" key="1">
    <source>
        <dbReference type="SAM" id="MobiDB-lite"/>
    </source>
</evidence>
<accession>A0ABP0XW63</accession>
<evidence type="ECO:0000313" key="2">
    <source>
        <dbReference type="EMBL" id="CAK9312408.1"/>
    </source>
</evidence>
<feature type="compositionally biased region" description="Polar residues" evidence="1">
    <location>
        <begin position="990"/>
        <end position="1012"/>
    </location>
</feature>
<feature type="region of interest" description="Disordered" evidence="1">
    <location>
        <begin position="865"/>
        <end position="1078"/>
    </location>
</feature>
<feature type="compositionally biased region" description="Basic and acidic residues" evidence="1">
    <location>
        <begin position="778"/>
        <end position="792"/>
    </location>
</feature>
<feature type="compositionally biased region" description="Basic and acidic residues" evidence="1">
    <location>
        <begin position="173"/>
        <end position="199"/>
    </location>
</feature>
<feature type="region of interest" description="Disordered" evidence="1">
    <location>
        <begin position="522"/>
        <end position="556"/>
    </location>
</feature>
<feature type="compositionally biased region" description="Basic and acidic residues" evidence="1">
    <location>
        <begin position="350"/>
        <end position="359"/>
    </location>
</feature>
<feature type="region of interest" description="Disordered" evidence="1">
    <location>
        <begin position="311"/>
        <end position="373"/>
    </location>
</feature>
<feature type="compositionally biased region" description="Basic and acidic residues" evidence="1">
    <location>
        <begin position="663"/>
        <end position="673"/>
    </location>
</feature>
<feature type="compositionally biased region" description="Basic and acidic residues" evidence="1">
    <location>
        <begin position="822"/>
        <end position="831"/>
    </location>
</feature>
<feature type="compositionally biased region" description="Polar residues" evidence="1">
    <location>
        <begin position="1032"/>
        <end position="1045"/>
    </location>
</feature>
<dbReference type="Proteomes" id="UP001642487">
    <property type="component" value="Chromosome 11"/>
</dbReference>
<feature type="compositionally biased region" description="Polar residues" evidence="1">
    <location>
        <begin position="954"/>
        <end position="966"/>
    </location>
</feature>
<sequence length="1078" mass="117493">MTLPDSPTCFVDVAASHNTVFVDTSLGTHLAMAVSDGDTVSDVKDKIEKEHPLCFPHLGTIKIHGIKVTRRGYFYHLSDSMYLKSAFVGYNDSWFLSIDASIVDGHSTDPNTGNLSTYFERAGDTSVDRINVTRNNHKSKKRKTKLINENEVVNHTSGDNDQNPLRQVVGSSEKSREYAHNEVSDHPAMESKSNVDEHGQISSSNTRDESGHGKKLKYNLPEEAEVDGKNDKSKYLMDNTSSKVAAQVESIAKKMHKTEMTSGVVNGVEGNRDLVSETSKATSTPKVTSEYLSDKKQTAQVVVGGSSIEPDAHLLETGSSDVKKRKRKRKTKLSGCPSEDVGLISSRVGGRRDASRESDVTSVPSHDIKEGSIPNLHETSARESQFDSIDKTAEYFARSLVGESHGDKNNIELADVLSTMDVSDKAVLGGMVDSKDLASESKDPADLQKGIGTSEDANNVERNHLTDKTGKIVAIPEERDSLQIAGTKASMVENCPSSSWDGTDANIKATDISELVRLKGTTESAKHGKKKKIKRSRDTAKERQTNLVTAGARDSAQNIQPTETQSFTLGDNSCNKAEIVESNVSLMKGEDATNTSVLPDVGNMDIDKPNISKVEPLLQINQTQAVAKDMDGQVRKKIKRRPVASMKSIPDLQAESIGNEDSFPSKRSDREVKPVSIATKKTKFPNANLRNEIEEENLDFMLLSEVETSPSICKKCKTVASSLTPSHVSEGYEERPIEASRCSNTTKDGTTDKVDDVEVPSGSKKVGIEENAGGFQHESAKLHVDKLSRERSGNTLLKAKRKKKDPSACSSAASLSMQNIQKSDENAETEGHCQTSDSNALKLHGSSKDNCDAMLHVDNKRKKISRGGVKSLPSNEHKQQTSDSNKAARVREKVVGSSRDSTEIYSETSSLLETKPKSKDSANMVHHDQKHRGGQSTGIGHPEGGRKSSRTGKQDVTQSQRRNLLLTSGGIFKDASSDSSEDEAGIVDSDASTRSPDNSLISDFSDGESNASVDLERTSIRRRSMRKKDPSSPENMTLDTILRSSSRYKKAKLTASQLQQDDTESQPVDFAPDSQTNT</sequence>
<feature type="region of interest" description="Disordered" evidence="1">
    <location>
        <begin position="727"/>
        <end position="845"/>
    </location>
</feature>
<feature type="compositionally biased region" description="Polar residues" evidence="1">
    <location>
        <begin position="808"/>
        <end position="821"/>
    </location>
</feature>
<feature type="compositionally biased region" description="Basic residues" evidence="1">
    <location>
        <begin position="135"/>
        <end position="145"/>
    </location>
</feature>
<keyword evidence="3" id="KW-1185">Reference proteome</keyword>
<organism evidence="2 3">
    <name type="scientific">Citrullus colocynthis</name>
    <name type="common">colocynth</name>
    <dbReference type="NCBI Taxonomy" id="252529"/>
    <lineage>
        <taxon>Eukaryota</taxon>
        <taxon>Viridiplantae</taxon>
        <taxon>Streptophyta</taxon>
        <taxon>Embryophyta</taxon>
        <taxon>Tracheophyta</taxon>
        <taxon>Spermatophyta</taxon>
        <taxon>Magnoliopsida</taxon>
        <taxon>eudicotyledons</taxon>
        <taxon>Gunneridae</taxon>
        <taxon>Pentapetalae</taxon>
        <taxon>rosids</taxon>
        <taxon>fabids</taxon>
        <taxon>Cucurbitales</taxon>
        <taxon>Cucurbitaceae</taxon>
        <taxon>Benincaseae</taxon>
        <taxon>Citrullus</taxon>
    </lineage>
</organism>
<evidence type="ECO:0000313" key="3">
    <source>
        <dbReference type="Proteomes" id="UP001642487"/>
    </source>
</evidence>
<dbReference type="EMBL" id="OZ021745">
    <property type="protein sequence ID" value="CAK9312408.1"/>
    <property type="molecule type" value="Genomic_DNA"/>
</dbReference>
<name>A0ABP0XW63_9ROSI</name>
<feature type="region of interest" description="Disordered" evidence="1">
    <location>
        <begin position="134"/>
        <end position="216"/>
    </location>
</feature>
<protein>
    <submittedName>
        <fullName evidence="2">Uncharacterized protein</fullName>
    </submittedName>
</protein>
<reference evidence="2 3" key="1">
    <citation type="submission" date="2024-03" db="EMBL/GenBank/DDBJ databases">
        <authorList>
            <person name="Gkanogiannis A."/>
            <person name="Becerra Lopez-Lavalle L."/>
        </authorList>
    </citation>
    <scope>NUCLEOTIDE SEQUENCE [LARGE SCALE GENOMIC DNA]</scope>
</reference>
<proteinExistence type="predicted"/>
<feature type="compositionally biased region" description="Polar residues" evidence="1">
    <location>
        <begin position="151"/>
        <end position="172"/>
    </location>
</feature>
<gene>
    <name evidence="2" type="ORF">CITCOLO1_LOCUS4095</name>
</gene>
<feature type="compositionally biased region" description="Polar residues" evidence="1">
    <location>
        <begin position="903"/>
        <end position="912"/>
    </location>
</feature>